<dbReference type="Pfam" id="PF26176">
    <property type="entry name" value="zf_C2H2_17_2"/>
    <property type="match status" value="1"/>
</dbReference>
<feature type="compositionally biased region" description="Polar residues" evidence="1">
    <location>
        <begin position="1"/>
        <end position="54"/>
    </location>
</feature>
<dbReference type="AlphaFoldDB" id="A0A2I2FDK1"/>
<dbReference type="InterPro" id="IPR019622">
    <property type="entry name" value="Rrn9_dom"/>
</dbReference>
<feature type="region of interest" description="Disordered" evidence="1">
    <location>
        <begin position="1"/>
        <end position="143"/>
    </location>
</feature>
<feature type="domain" description="C2H2-domain containing protein second zinc finger" evidence="3">
    <location>
        <begin position="569"/>
        <end position="596"/>
    </location>
</feature>
<dbReference type="RefSeq" id="XP_024672725.1">
    <property type="nucleotide sequence ID" value="XM_024812399.1"/>
</dbReference>
<feature type="region of interest" description="Disordered" evidence="1">
    <location>
        <begin position="344"/>
        <end position="438"/>
    </location>
</feature>
<gene>
    <name evidence="4" type="ORF">BDW47DRAFT_104729</name>
</gene>
<dbReference type="EMBL" id="KZ559134">
    <property type="protein sequence ID" value="PLB38713.1"/>
    <property type="molecule type" value="Genomic_DNA"/>
</dbReference>
<organism evidence="4 5">
    <name type="scientific">Aspergillus candidus</name>
    <dbReference type="NCBI Taxonomy" id="41067"/>
    <lineage>
        <taxon>Eukaryota</taxon>
        <taxon>Fungi</taxon>
        <taxon>Dikarya</taxon>
        <taxon>Ascomycota</taxon>
        <taxon>Pezizomycotina</taxon>
        <taxon>Eurotiomycetes</taxon>
        <taxon>Eurotiomycetidae</taxon>
        <taxon>Eurotiales</taxon>
        <taxon>Aspergillaceae</taxon>
        <taxon>Aspergillus</taxon>
        <taxon>Aspergillus subgen. Circumdati</taxon>
    </lineage>
</organism>
<dbReference type="Pfam" id="PF10680">
    <property type="entry name" value="RRN9"/>
    <property type="match status" value="1"/>
</dbReference>
<reference evidence="4 5" key="1">
    <citation type="submission" date="2017-12" db="EMBL/GenBank/DDBJ databases">
        <authorList>
            <consortium name="DOE Joint Genome Institute"/>
            <person name="Haridas S."/>
            <person name="Kjaerbolling I."/>
            <person name="Vesth T.C."/>
            <person name="Frisvad J.C."/>
            <person name="Nybo J.L."/>
            <person name="Theobald S."/>
            <person name="Kuo A."/>
            <person name="Bowyer P."/>
            <person name="Matsuda Y."/>
            <person name="Mondo S."/>
            <person name="Lyhne E.K."/>
            <person name="Kogle M.E."/>
            <person name="Clum A."/>
            <person name="Lipzen A."/>
            <person name="Salamov A."/>
            <person name="Ngan C.Y."/>
            <person name="Daum C."/>
            <person name="Chiniquy J."/>
            <person name="Barry K."/>
            <person name="LaButti K."/>
            <person name="Simmons B.A."/>
            <person name="Magnuson J.K."/>
            <person name="Mortensen U.H."/>
            <person name="Larsen T.O."/>
            <person name="Grigoriev I.V."/>
            <person name="Baker S.E."/>
            <person name="Andersen M.R."/>
            <person name="Nordberg H.P."/>
            <person name="Cantor M.N."/>
            <person name="Hua S.X."/>
        </authorList>
    </citation>
    <scope>NUCLEOTIDE SEQUENCE [LARGE SCALE GENOMIC DNA]</scope>
    <source>
        <strain evidence="4 5">CBS 102.13</strain>
    </source>
</reference>
<keyword evidence="5" id="KW-1185">Reference proteome</keyword>
<evidence type="ECO:0000313" key="4">
    <source>
        <dbReference type="EMBL" id="PLB38713.1"/>
    </source>
</evidence>
<feature type="domain" description="Rrn9" evidence="2">
    <location>
        <begin position="153"/>
        <end position="218"/>
    </location>
</feature>
<dbReference type="OrthoDB" id="5412288at2759"/>
<dbReference type="InterPro" id="IPR059095">
    <property type="entry name" value="Znf_C2H2_17_2nd"/>
</dbReference>
<feature type="compositionally biased region" description="Basic residues" evidence="1">
    <location>
        <begin position="381"/>
        <end position="391"/>
    </location>
</feature>
<evidence type="ECO:0000259" key="3">
    <source>
        <dbReference type="Pfam" id="PF26176"/>
    </source>
</evidence>
<name>A0A2I2FDK1_ASPCN</name>
<evidence type="ECO:0000259" key="2">
    <source>
        <dbReference type="Pfam" id="PF10680"/>
    </source>
</evidence>
<proteinExistence type="predicted"/>
<feature type="compositionally biased region" description="Pro residues" evidence="1">
    <location>
        <begin position="514"/>
        <end position="524"/>
    </location>
</feature>
<feature type="region of interest" description="Disordered" evidence="1">
    <location>
        <begin position="598"/>
        <end position="622"/>
    </location>
</feature>
<feature type="compositionally biased region" description="Basic and acidic residues" evidence="1">
    <location>
        <begin position="416"/>
        <end position="434"/>
    </location>
</feature>
<feature type="compositionally biased region" description="Low complexity" evidence="1">
    <location>
        <begin position="106"/>
        <end position="125"/>
    </location>
</feature>
<feature type="compositionally biased region" description="Low complexity" evidence="1">
    <location>
        <begin position="392"/>
        <end position="401"/>
    </location>
</feature>
<sequence length="622" mass="68571">MSSLPANSSPRSTQPPQSAQPYQSLFEGPSSQDIPDSSYYESAIQTRQGHSASDQDALDAIMEEVPLIDNDLSDDATYTASDDDDDGGLGSDDDTDTEQILDDMSNPHATAAAPARPERALSSSPEYRPNRFRGPDSTWRNITAEDRQNAQALEEMRARDLSAHLYNAFALRLRARDIARQAARSKTPLSESDAFVPPRRWAAWPVPSSEVPRVNERFRIEEDAAWTLRMQPDARPSADLEESVMAVMLKTAKERFEARPWRLRGRSLVRKRGGMASSQAETQDESMGVMEEESDPELIDGVPLRPAVQADDDHSRQQLRPITRNILTQLDHLLMGLHHARQSGLTADDSASEPPTDAESIASGTSSPKKRTAISAERSQSRGRKRTRRASRGGASTGTRSRSVHTSQAHSARASKSRDSTRSRGRSRGSERGRSRSRVRLGVRDWSEVLGVASMLGLPSAAVMRTAQRCTALFGEDMTFQTFKEGKLQEVKQEGEEISHWGYIGSESEEETKPSPPASPPPLSSRPHSRAISTKGQSQSRANSSAAPDTDDDGFRPKGKGRHRKQDLLCPIKTCKRSTDGFSRRWNLNLHVQRMHPGVTLTPRGSGANSPVDFSKEETELG</sequence>
<dbReference type="GeneID" id="36519559"/>
<feature type="compositionally biased region" description="Acidic residues" evidence="1">
    <location>
        <begin position="81"/>
        <end position="101"/>
    </location>
</feature>
<feature type="region of interest" description="Disordered" evidence="1">
    <location>
        <begin position="270"/>
        <end position="297"/>
    </location>
</feature>
<accession>A0A2I2FDK1</accession>
<dbReference type="Proteomes" id="UP000234585">
    <property type="component" value="Unassembled WGS sequence"/>
</dbReference>
<evidence type="ECO:0000256" key="1">
    <source>
        <dbReference type="SAM" id="MobiDB-lite"/>
    </source>
</evidence>
<protein>
    <submittedName>
        <fullName evidence="4">Uncharacterized protein</fullName>
    </submittedName>
</protein>
<evidence type="ECO:0000313" key="5">
    <source>
        <dbReference type="Proteomes" id="UP000234585"/>
    </source>
</evidence>
<feature type="compositionally biased region" description="Polar residues" evidence="1">
    <location>
        <begin position="531"/>
        <end position="547"/>
    </location>
</feature>
<feature type="region of interest" description="Disordered" evidence="1">
    <location>
        <begin position="504"/>
        <end position="570"/>
    </location>
</feature>
<dbReference type="STRING" id="41067.A0A2I2FDK1"/>